<reference evidence="1 2" key="1">
    <citation type="journal article" date="2018" name="Front. Microbiol.">
        <title>Pseudomonas orientalis F9: A Potent Antagonist against Phytopathogens with Phytotoxic Effect in the Apple Flower.</title>
        <authorList>
            <person name="Zengerer V."/>
            <person name="Schmid M."/>
            <person name="Bieri M."/>
            <person name="Muller D.C."/>
            <person name="Remus-Emsermann M.N.P."/>
            <person name="Ahrens C.H."/>
            <person name="Pelludat C."/>
        </authorList>
    </citation>
    <scope>NUCLEOTIDE SEQUENCE [LARGE SCALE GENOMIC DNA]</scope>
    <source>
        <strain evidence="1 2">F9</strain>
    </source>
</reference>
<proteinExistence type="predicted"/>
<evidence type="ECO:0000313" key="1">
    <source>
        <dbReference type="EMBL" id="AUZ46129.1"/>
    </source>
</evidence>
<gene>
    <name evidence="1" type="ORF">BOP93_11160</name>
</gene>
<dbReference type="AlphaFoldDB" id="A0A2L0RVP1"/>
<dbReference type="Proteomes" id="UP000239888">
    <property type="component" value="Chromosome"/>
</dbReference>
<evidence type="ECO:0000313" key="2">
    <source>
        <dbReference type="Proteomes" id="UP000239888"/>
    </source>
</evidence>
<protein>
    <submittedName>
        <fullName evidence="1">Uncharacterized protein</fullName>
    </submittedName>
</protein>
<dbReference type="KEGG" id="poi:BOP93_11160"/>
<organism evidence="1 2">
    <name type="scientific">Pseudomonas orientalis</name>
    <dbReference type="NCBI Taxonomy" id="76758"/>
    <lineage>
        <taxon>Bacteria</taxon>
        <taxon>Pseudomonadati</taxon>
        <taxon>Pseudomonadota</taxon>
        <taxon>Gammaproteobacteria</taxon>
        <taxon>Pseudomonadales</taxon>
        <taxon>Pseudomonadaceae</taxon>
        <taxon>Pseudomonas</taxon>
    </lineage>
</organism>
<sequence length="662" mass="73077">MSDTYESAISADSSRLYDNGPLALAPMIIPGVDPLDPEGLIPAALMLADLKVLIPQWGPPPEPLDTPHTLTLFWSRGGTVVYKDFLTINAPPPPLPIYHQMFIPLVVLRALSGPVELYYSVTDSFLGETVLDPKRTLTVDMDEPQLLDPADHLEFVVPPSPVMDEAYLLANPLVAFRVLPYRGRSDGDVLHFYTSNLPNPPVAREDGLYEWVSSGEPLIAYLPADVFRRLDNGAAYIFFRIFDKAGNYSDRSAGLPFQLGLIPLPSDLPLPEIYPPERYSDLLINREDARAGIFVRIGSYTGWAPGDQVVVYWKGRPTSLHPVDGFPTDVPIPWPVLRGPLTDTLAPETVPVRYEIIRGTFSPFPSFAIRVNVNLTIAGQDHANAPALLNPDLPLAEVRGLVSNLPNVVNHDDNPAGARARVFLYEKPEPGQVLRFFWNGVGPVASYTVQAGDVEGQLVFSTVIPWAVMAGFIHPALPVYYTTSNGVNEQQSENTFVNVNTGTLISFPAPILKHTLVGGAGYLACCSKPEVFYGVHWHIAHDQGFELDDVVRFFWAGYHTNNWEGPVIEESRYAESKSFHSDYDLINGLDFTVEPYEEKVVPMHDFGSAQVFYQVRRHGVLIGESVPRRIRIDLNYSAGGYCKAGDIINCSATGQATLVLPE</sequence>
<dbReference type="RefSeq" id="WP_104502704.1">
    <property type="nucleotide sequence ID" value="NZ_CP018049.1"/>
</dbReference>
<accession>A0A2L0RVP1</accession>
<dbReference type="EMBL" id="CP018049">
    <property type="protein sequence ID" value="AUZ46129.1"/>
    <property type="molecule type" value="Genomic_DNA"/>
</dbReference>
<name>A0A2L0RVP1_9PSED</name>